<evidence type="ECO:0008006" key="3">
    <source>
        <dbReference type="Google" id="ProtNLM"/>
    </source>
</evidence>
<comment type="caution">
    <text evidence="1">The sequence shown here is derived from an EMBL/GenBank/DDBJ whole genome shotgun (WGS) entry which is preliminary data.</text>
</comment>
<dbReference type="PANTHER" id="PTHR30619">
    <property type="entry name" value="DNA INTERNALIZATION/COMPETENCE PROTEIN COMEC/REC2"/>
    <property type="match status" value="1"/>
</dbReference>
<reference evidence="1" key="2">
    <citation type="submission" date="2020-09" db="EMBL/GenBank/DDBJ databases">
        <authorList>
            <person name="Sun Q."/>
            <person name="Zhou Y."/>
        </authorList>
    </citation>
    <scope>NUCLEOTIDE SEQUENCE</scope>
    <source>
        <strain evidence="1">CGMCC 4.7299</strain>
    </source>
</reference>
<dbReference type="PANTHER" id="PTHR30619:SF1">
    <property type="entry name" value="RECOMBINATION PROTEIN 2"/>
    <property type="match status" value="1"/>
</dbReference>
<dbReference type="SUPFAM" id="SSF56281">
    <property type="entry name" value="Metallo-hydrolase/oxidoreductase"/>
    <property type="match status" value="1"/>
</dbReference>
<sequence>MYEVDFLPVENDEQDGGKSGDAIAIRFTVPGRATPVVVVIDGGFTAVGQKLVDHIKKYYETVVVDLMISTHPDADHLNGLCTVIDQLSVSELLVHQPRLHRTDLTEFTNLEALDNLIKTARARNVKLTEPFTGLSRFNGSVKILGPTENYYEDLLDESLGSIKASAFTEAFRRHWVQQVGQLLDKALTYLPVETLADDGETTARNNSSVITLVSVDGERLLFTGDAGIPALDTGASEYERLFDSFDQSPISFFQAPHHGSKRNVGPTILDRILGPTEAPFSSYVSFISSAKAAPKHPSPKVVNALKRRGCDVLATEGQSICHSVPGVSRPGWVPLEPLPPLAEDDDE</sequence>
<reference evidence="1" key="1">
    <citation type="journal article" date="2014" name="Int. J. Syst. Evol. Microbiol.">
        <title>Complete genome sequence of Corynebacterium casei LMG S-19264T (=DSM 44701T), isolated from a smear-ripened cheese.</title>
        <authorList>
            <consortium name="US DOE Joint Genome Institute (JGI-PGF)"/>
            <person name="Walter F."/>
            <person name="Albersmeier A."/>
            <person name="Kalinowski J."/>
            <person name="Ruckert C."/>
        </authorList>
    </citation>
    <scope>NUCLEOTIDE SEQUENCE</scope>
    <source>
        <strain evidence="1">CGMCC 4.7299</strain>
    </source>
</reference>
<proteinExistence type="predicted"/>
<dbReference type="InterPro" id="IPR036866">
    <property type="entry name" value="RibonucZ/Hydroxyglut_hydro"/>
</dbReference>
<keyword evidence="2" id="KW-1185">Reference proteome</keyword>
<dbReference type="Proteomes" id="UP000656042">
    <property type="component" value="Unassembled WGS sequence"/>
</dbReference>
<evidence type="ECO:0000313" key="2">
    <source>
        <dbReference type="Proteomes" id="UP000656042"/>
    </source>
</evidence>
<gene>
    <name evidence="1" type="ORF">GCM10012284_30090</name>
</gene>
<dbReference type="EMBL" id="BMMX01000011">
    <property type="protein sequence ID" value="GGK94002.1"/>
    <property type="molecule type" value="Genomic_DNA"/>
</dbReference>
<name>A0A8J3FNT7_9ACTN</name>
<protein>
    <recommendedName>
        <fullName evidence="3">Metal-dependent hydrolase, beta-lactamase superfamily II</fullName>
    </recommendedName>
</protein>
<evidence type="ECO:0000313" key="1">
    <source>
        <dbReference type="EMBL" id="GGK94002.1"/>
    </source>
</evidence>
<dbReference type="Gene3D" id="3.60.15.10">
    <property type="entry name" value="Ribonuclease Z/Hydroxyacylglutathione hydrolase-like"/>
    <property type="match status" value="1"/>
</dbReference>
<accession>A0A8J3FNT7</accession>
<dbReference type="InterPro" id="IPR052159">
    <property type="entry name" value="Competence_DNA_uptake"/>
</dbReference>
<dbReference type="RefSeq" id="WP_189079820.1">
    <property type="nucleotide sequence ID" value="NZ_BMMX01000011.1"/>
</dbReference>
<organism evidence="1 2">
    <name type="scientific">Mangrovihabitans endophyticus</name>
    <dbReference type="NCBI Taxonomy" id="1751298"/>
    <lineage>
        <taxon>Bacteria</taxon>
        <taxon>Bacillati</taxon>
        <taxon>Actinomycetota</taxon>
        <taxon>Actinomycetes</taxon>
        <taxon>Micromonosporales</taxon>
        <taxon>Micromonosporaceae</taxon>
        <taxon>Mangrovihabitans</taxon>
    </lineage>
</organism>
<dbReference type="AlphaFoldDB" id="A0A8J3FNT7"/>